<dbReference type="InterPro" id="IPR029045">
    <property type="entry name" value="ClpP/crotonase-like_dom_sf"/>
</dbReference>
<evidence type="ECO:0000313" key="1">
    <source>
        <dbReference type="EMBL" id="RFZ38966.1"/>
    </source>
</evidence>
<evidence type="ECO:0000313" key="2">
    <source>
        <dbReference type="Proteomes" id="UP000257451"/>
    </source>
</evidence>
<sequence>MPNCFRFHKVAPLVGTRTRGRLVGILGFPPLRMAVRSPLPTSPCATRPAPLTWKQSVAPDIEIWKHPAAVRQGHDPQLERAATVAMEALTKNPAPAPAEPVYPNYAK</sequence>
<dbReference type="RefSeq" id="WP_117432632.1">
    <property type="nucleotide sequence ID" value="NZ_PEDF01000110.1"/>
</dbReference>
<accession>A0A3E2MTX0</accession>
<name>A0A3E2MTX0_MYCMR</name>
<dbReference type="Gene3D" id="3.90.226.10">
    <property type="entry name" value="2-enoyl-CoA Hydratase, Chain A, domain 1"/>
    <property type="match status" value="1"/>
</dbReference>
<proteinExistence type="predicted"/>
<organism evidence="1 2">
    <name type="scientific">Mycobacterium marinum</name>
    <dbReference type="NCBI Taxonomy" id="1781"/>
    <lineage>
        <taxon>Bacteria</taxon>
        <taxon>Bacillati</taxon>
        <taxon>Actinomycetota</taxon>
        <taxon>Actinomycetes</taxon>
        <taxon>Mycobacteriales</taxon>
        <taxon>Mycobacteriaceae</taxon>
        <taxon>Mycobacterium</taxon>
        <taxon>Mycobacterium ulcerans group</taxon>
    </lineage>
</organism>
<dbReference type="EMBL" id="PEDF01000110">
    <property type="protein sequence ID" value="RFZ38966.1"/>
    <property type="molecule type" value="Genomic_DNA"/>
</dbReference>
<protein>
    <submittedName>
        <fullName evidence="1">Uncharacterized protein</fullName>
    </submittedName>
</protein>
<dbReference type="AlphaFoldDB" id="A0A3E2MTX0"/>
<dbReference type="SUPFAM" id="SSF52096">
    <property type="entry name" value="ClpP/crotonase"/>
    <property type="match status" value="1"/>
</dbReference>
<gene>
    <name evidence="1" type="ORF">DAVIS_03397</name>
</gene>
<comment type="caution">
    <text evidence="1">The sequence shown here is derived from an EMBL/GenBank/DDBJ whole genome shotgun (WGS) entry which is preliminary data.</text>
</comment>
<dbReference type="Proteomes" id="UP000257451">
    <property type="component" value="Unassembled WGS sequence"/>
</dbReference>
<reference evidence="1 2" key="1">
    <citation type="journal article" date="2018" name="Sci. Rep.">
        <title>Extensive genomic diversity among Mycobacterium marinum strains revealed by whole genome sequencing.</title>
        <authorList>
            <person name="Das S."/>
            <person name="Pettersson B.M."/>
            <person name="Behra P.R."/>
            <person name="Mallick A."/>
            <person name="Cheramie M."/>
            <person name="Ramesh M."/>
            <person name="Shirreff L."/>
            <person name="DuCote T."/>
            <person name="Dasgupta S."/>
            <person name="Ennis D.G."/>
            <person name="Kirsebom L.A."/>
        </authorList>
    </citation>
    <scope>NUCLEOTIDE SEQUENCE [LARGE SCALE GENOMIC DNA]</scope>
    <source>
        <strain evidence="1 2">Davis1</strain>
    </source>
</reference>